<dbReference type="GO" id="GO:0030246">
    <property type="term" value="F:carbohydrate binding"/>
    <property type="evidence" value="ECO:0007669"/>
    <property type="project" value="InterPro"/>
</dbReference>
<protein>
    <submittedName>
        <fullName evidence="1">Aldose 1-epimerase</fullName>
        <ecNumber evidence="1">5.1.3.3</ecNumber>
    </submittedName>
</protein>
<sequence length="97" mass="10963">MLKKKYSDELKKAAEAISGDVKLTVYTDQPGIHFYSGNYLDGQVHGKSNTVYHKRSGFALETQNWPDAINHKDFPSAVLKKGVVYHSKTIFELKYGI</sequence>
<dbReference type="InterPro" id="IPR014718">
    <property type="entry name" value="GH-type_carb-bd"/>
</dbReference>
<dbReference type="GO" id="GO:0004034">
    <property type="term" value="F:aldose 1-epimerase activity"/>
    <property type="evidence" value="ECO:0007669"/>
    <property type="project" value="UniProtKB-EC"/>
</dbReference>
<dbReference type="EC" id="5.1.3.3" evidence="1"/>
<dbReference type="PANTHER" id="PTHR10091">
    <property type="entry name" value="ALDOSE-1-EPIMERASE"/>
    <property type="match status" value="1"/>
</dbReference>
<dbReference type="AlphaFoldDB" id="A0A645AAX6"/>
<dbReference type="InterPro" id="IPR011013">
    <property type="entry name" value="Gal_mutarotase_sf_dom"/>
</dbReference>
<reference evidence="1" key="1">
    <citation type="submission" date="2019-08" db="EMBL/GenBank/DDBJ databases">
        <authorList>
            <person name="Kucharzyk K."/>
            <person name="Murdoch R.W."/>
            <person name="Higgins S."/>
            <person name="Loffler F."/>
        </authorList>
    </citation>
    <scope>NUCLEOTIDE SEQUENCE</scope>
</reference>
<proteinExistence type="predicted"/>
<accession>A0A645AAX6</accession>
<gene>
    <name evidence="1" type="primary">mro_13</name>
    <name evidence="1" type="ORF">SDC9_96581</name>
</gene>
<dbReference type="EMBL" id="VSSQ01012700">
    <property type="protein sequence ID" value="MPM49848.1"/>
    <property type="molecule type" value="Genomic_DNA"/>
</dbReference>
<dbReference type="PANTHER" id="PTHR10091:SF0">
    <property type="entry name" value="GALACTOSE MUTAROTASE"/>
    <property type="match status" value="1"/>
</dbReference>
<dbReference type="GO" id="GO:0006006">
    <property type="term" value="P:glucose metabolic process"/>
    <property type="evidence" value="ECO:0007669"/>
    <property type="project" value="TreeGrafter"/>
</dbReference>
<dbReference type="GO" id="GO:0033499">
    <property type="term" value="P:galactose catabolic process via UDP-galactose, Leloir pathway"/>
    <property type="evidence" value="ECO:0007669"/>
    <property type="project" value="TreeGrafter"/>
</dbReference>
<dbReference type="Gene3D" id="2.70.98.10">
    <property type="match status" value="1"/>
</dbReference>
<dbReference type="SUPFAM" id="SSF74650">
    <property type="entry name" value="Galactose mutarotase-like"/>
    <property type="match status" value="1"/>
</dbReference>
<organism evidence="1">
    <name type="scientific">bioreactor metagenome</name>
    <dbReference type="NCBI Taxonomy" id="1076179"/>
    <lineage>
        <taxon>unclassified sequences</taxon>
        <taxon>metagenomes</taxon>
        <taxon>ecological metagenomes</taxon>
    </lineage>
</organism>
<evidence type="ECO:0000313" key="1">
    <source>
        <dbReference type="EMBL" id="MPM49848.1"/>
    </source>
</evidence>
<dbReference type="InterPro" id="IPR008183">
    <property type="entry name" value="Aldose_1/G6P_1-epimerase"/>
</dbReference>
<dbReference type="Pfam" id="PF01263">
    <property type="entry name" value="Aldose_epim"/>
    <property type="match status" value="1"/>
</dbReference>
<name>A0A645AAX6_9ZZZZ</name>
<keyword evidence="1" id="KW-0413">Isomerase</keyword>
<comment type="caution">
    <text evidence="1">The sequence shown here is derived from an EMBL/GenBank/DDBJ whole genome shotgun (WGS) entry which is preliminary data.</text>
</comment>